<dbReference type="GO" id="GO:0032008">
    <property type="term" value="P:positive regulation of TOR signaling"/>
    <property type="evidence" value="ECO:0007669"/>
    <property type="project" value="InterPro"/>
</dbReference>
<proteinExistence type="predicted"/>
<evidence type="ECO:0000313" key="2">
    <source>
        <dbReference type="EMBL" id="HGV96916.1"/>
    </source>
</evidence>
<gene>
    <name evidence="2" type="ORF">ENV60_01285</name>
</gene>
<evidence type="ECO:0000259" key="1">
    <source>
        <dbReference type="Pfam" id="PF03259"/>
    </source>
</evidence>
<dbReference type="InterPro" id="IPR004942">
    <property type="entry name" value="Roadblock/LAMTOR2_dom"/>
</dbReference>
<dbReference type="GO" id="GO:0005085">
    <property type="term" value="F:guanyl-nucleotide exchange factor activity"/>
    <property type="evidence" value="ECO:0007669"/>
    <property type="project" value="InterPro"/>
</dbReference>
<feature type="domain" description="Roadblock/LAMTOR2" evidence="1">
    <location>
        <begin position="20"/>
        <end position="106"/>
    </location>
</feature>
<dbReference type="PANTHER" id="PTHR13323">
    <property type="entry name" value="LATE ENDOSOMAL/LYSOSOMAL MP1 INTERACTING PROTEIN"/>
    <property type="match status" value="1"/>
</dbReference>
<reference evidence="2" key="1">
    <citation type="journal article" date="2020" name="mSystems">
        <title>Genome- and Community-Level Interaction Insights into Carbon Utilization and Element Cycling Functions of Hydrothermarchaeota in Hydrothermal Sediment.</title>
        <authorList>
            <person name="Zhou Z."/>
            <person name="Liu Y."/>
            <person name="Xu W."/>
            <person name="Pan J."/>
            <person name="Luo Z.H."/>
            <person name="Li M."/>
        </authorList>
    </citation>
    <scope>NUCLEOTIDE SEQUENCE [LARGE SCALE GENOMIC DNA]</scope>
    <source>
        <strain evidence="2">SpSt-774</strain>
    </source>
</reference>
<protein>
    <submittedName>
        <fullName evidence="2">Roadblock/LC7 domain-containing protein</fullName>
    </submittedName>
</protein>
<comment type="caution">
    <text evidence="2">The sequence shown here is derived from an EMBL/GenBank/DDBJ whole genome shotgun (WGS) entry which is preliminary data.</text>
</comment>
<name>A0A7C4XJB1_UNCW3</name>
<dbReference type="Pfam" id="PF03259">
    <property type="entry name" value="Robl_LC7"/>
    <property type="match status" value="1"/>
</dbReference>
<organism evidence="2">
    <name type="scientific">candidate division WOR-3 bacterium</name>
    <dbReference type="NCBI Taxonomy" id="2052148"/>
    <lineage>
        <taxon>Bacteria</taxon>
        <taxon>Bacteria division WOR-3</taxon>
    </lineage>
</organism>
<dbReference type="SUPFAM" id="SSF103196">
    <property type="entry name" value="Roadblock/LC7 domain"/>
    <property type="match status" value="1"/>
</dbReference>
<dbReference type="EMBL" id="DTGZ01000024">
    <property type="protein sequence ID" value="HGV96916.1"/>
    <property type="molecule type" value="Genomic_DNA"/>
</dbReference>
<dbReference type="AlphaFoldDB" id="A0A7C4XJB1"/>
<dbReference type="InterPro" id="IPR037587">
    <property type="entry name" value="LAMTOR2-like"/>
</dbReference>
<dbReference type="GO" id="GO:0060090">
    <property type="term" value="F:molecular adaptor activity"/>
    <property type="evidence" value="ECO:0007669"/>
    <property type="project" value="InterPro"/>
</dbReference>
<accession>A0A7C4XJB1</accession>
<dbReference type="Gene3D" id="3.30.450.30">
    <property type="entry name" value="Dynein light chain 2a, cytoplasmic"/>
    <property type="match status" value="1"/>
</dbReference>
<sequence length="137" mass="15358">MVANDLKTITLTTDGLEKLEKLLANFCAQTNIIWAILITSTGHLLAQRGFVYSFDVLTIAALTSNIFNSTMELARLIGERKFNELLQEGKNFSIYYITVDANYLLVSMFDDRTIPGVVKVASEEFSNTVHKIVQGEF</sequence>